<protein>
    <submittedName>
        <fullName evidence="2">ASCH domain-containing protein</fullName>
    </submittedName>
</protein>
<proteinExistence type="predicted"/>
<dbReference type="PANTHER" id="PTHR39203:SF1">
    <property type="entry name" value="CYTOPLASMIC PROTEIN"/>
    <property type="match status" value="1"/>
</dbReference>
<evidence type="ECO:0000259" key="1">
    <source>
        <dbReference type="SMART" id="SM01022"/>
    </source>
</evidence>
<gene>
    <name evidence="2" type="ORF">A3843_02360</name>
</gene>
<dbReference type="AlphaFoldDB" id="A0A1U7JKD7"/>
<dbReference type="InterPro" id="IPR007374">
    <property type="entry name" value="ASCH_domain"/>
</dbReference>
<evidence type="ECO:0000313" key="3">
    <source>
        <dbReference type="Proteomes" id="UP000185783"/>
    </source>
</evidence>
<comment type="caution">
    <text evidence="2">The sequence shown here is derived from an EMBL/GenBank/DDBJ whole genome shotgun (WGS) entry which is preliminary data.</text>
</comment>
<reference evidence="2 3" key="1">
    <citation type="submission" date="2016-03" db="EMBL/GenBank/DDBJ databases">
        <title>Genome sequence of Nesiotobacter sp. nov., a moderately halophilic alphaproteobacterium isolated from the Yellow Sea, China.</title>
        <authorList>
            <person name="Zhang G."/>
            <person name="Zhang R."/>
        </authorList>
    </citation>
    <scope>NUCLEOTIDE SEQUENCE [LARGE SCALE GENOMIC DNA]</scope>
    <source>
        <strain evidence="2 3">WB1-6</strain>
    </source>
</reference>
<dbReference type="EMBL" id="LVVZ01000005">
    <property type="protein sequence ID" value="OKL45210.1"/>
    <property type="molecule type" value="Genomic_DNA"/>
</dbReference>
<evidence type="ECO:0000313" key="2">
    <source>
        <dbReference type="EMBL" id="OKL45210.1"/>
    </source>
</evidence>
<dbReference type="InterPro" id="IPR015947">
    <property type="entry name" value="PUA-like_sf"/>
</dbReference>
<keyword evidence="3" id="KW-1185">Reference proteome</keyword>
<dbReference type="RefSeq" id="WP_028480295.1">
    <property type="nucleotide sequence ID" value="NZ_LVVZ01000005.1"/>
</dbReference>
<accession>A0A1U7JKD7</accession>
<feature type="domain" description="ASCH" evidence="1">
    <location>
        <begin position="11"/>
        <end position="129"/>
    </location>
</feature>
<dbReference type="OrthoDB" id="9807542at2"/>
<dbReference type="InterPro" id="IPR009326">
    <property type="entry name" value="DUF984"/>
</dbReference>
<dbReference type="SUPFAM" id="SSF88697">
    <property type="entry name" value="PUA domain-like"/>
    <property type="match status" value="1"/>
</dbReference>
<dbReference type="SMART" id="SM01022">
    <property type="entry name" value="ASCH"/>
    <property type="match status" value="1"/>
</dbReference>
<name>A0A1U7JKD7_9HYPH</name>
<sequence>MSFDVSELPSFTFGDTPELADELLNLVLIGQKTATCGDLYYYETEGVPVPQAGDRYVILDGAGKPGCVVEMVDVSIRKFNEIDEVWAVLEGEGDLSLEHWQREHKAYFERLGVFSSEMELVCEYFKLIKVFKQSGQDTTH</sequence>
<dbReference type="Pfam" id="PF04266">
    <property type="entry name" value="ASCH"/>
    <property type="match status" value="1"/>
</dbReference>
<dbReference type="PANTHER" id="PTHR39203">
    <property type="entry name" value="CYTOPLASMIC PROTEIN-RELATED"/>
    <property type="match status" value="1"/>
</dbReference>
<dbReference type="Gene3D" id="3.10.400.10">
    <property type="entry name" value="Sulfate adenylyltransferase"/>
    <property type="match status" value="1"/>
</dbReference>
<dbReference type="CDD" id="cd06553">
    <property type="entry name" value="ASCH_Ef3133_like"/>
    <property type="match status" value="1"/>
</dbReference>
<dbReference type="Proteomes" id="UP000185783">
    <property type="component" value="Unassembled WGS sequence"/>
</dbReference>
<organism evidence="2 3">
    <name type="scientific">Pseudovibrio exalbescens</name>
    <dbReference type="NCBI Taxonomy" id="197461"/>
    <lineage>
        <taxon>Bacteria</taxon>
        <taxon>Pseudomonadati</taxon>
        <taxon>Pseudomonadota</taxon>
        <taxon>Alphaproteobacteria</taxon>
        <taxon>Hyphomicrobiales</taxon>
        <taxon>Stappiaceae</taxon>
        <taxon>Pseudovibrio</taxon>
    </lineage>
</organism>
<dbReference type="PIRSF" id="PIRSF021320">
    <property type="entry name" value="DUF984"/>
    <property type="match status" value="1"/>
</dbReference>